<protein>
    <submittedName>
        <fullName evidence="1">Uncharacterized protein</fullName>
    </submittedName>
</protein>
<keyword evidence="2" id="KW-1185">Reference proteome</keyword>
<dbReference type="EMBL" id="JACRYT010000057">
    <property type="protein sequence ID" value="MBC6681439.1"/>
    <property type="molecule type" value="Genomic_DNA"/>
</dbReference>
<name>A0A923NQW7_9FIRM</name>
<accession>A0A923NQW7</accession>
<dbReference type="Proteomes" id="UP000602647">
    <property type="component" value="Unassembled WGS sequence"/>
</dbReference>
<reference evidence="1" key="1">
    <citation type="submission" date="2020-08" db="EMBL/GenBank/DDBJ databases">
        <title>Genome public.</title>
        <authorList>
            <person name="Liu C."/>
            <person name="Sun Q."/>
        </authorList>
    </citation>
    <scope>NUCLEOTIDE SEQUENCE</scope>
    <source>
        <strain evidence="1">BX12</strain>
    </source>
</reference>
<dbReference type="AlphaFoldDB" id="A0A923NQW7"/>
<organism evidence="1 2">
    <name type="scientific">Zhenpiania hominis</name>
    <dbReference type="NCBI Taxonomy" id="2763644"/>
    <lineage>
        <taxon>Bacteria</taxon>
        <taxon>Bacillati</taxon>
        <taxon>Bacillota</taxon>
        <taxon>Clostridia</taxon>
        <taxon>Peptostreptococcales</taxon>
        <taxon>Anaerovoracaceae</taxon>
        <taxon>Zhenpiania</taxon>
    </lineage>
</organism>
<proteinExistence type="predicted"/>
<gene>
    <name evidence="1" type="ORF">H9L42_16665</name>
</gene>
<sequence>MNDLIKRSDVEQMLTALGGCDASDKEAEGWDKAIDAAIIGLEELDSANE</sequence>
<evidence type="ECO:0000313" key="2">
    <source>
        <dbReference type="Proteomes" id="UP000602647"/>
    </source>
</evidence>
<evidence type="ECO:0000313" key="1">
    <source>
        <dbReference type="EMBL" id="MBC6681439.1"/>
    </source>
</evidence>
<comment type="caution">
    <text evidence="1">The sequence shown here is derived from an EMBL/GenBank/DDBJ whole genome shotgun (WGS) entry which is preliminary data.</text>
</comment>